<name>A0AAN7B701_9PEZI</name>
<reference evidence="2" key="1">
    <citation type="journal article" date="2023" name="Mol. Phylogenet. Evol.">
        <title>Genome-scale phylogeny and comparative genomics of the fungal order Sordariales.</title>
        <authorList>
            <person name="Hensen N."/>
            <person name="Bonometti L."/>
            <person name="Westerberg I."/>
            <person name="Brannstrom I.O."/>
            <person name="Guillou S."/>
            <person name="Cros-Aarteil S."/>
            <person name="Calhoun S."/>
            <person name="Haridas S."/>
            <person name="Kuo A."/>
            <person name="Mondo S."/>
            <person name="Pangilinan J."/>
            <person name="Riley R."/>
            <person name="LaButti K."/>
            <person name="Andreopoulos B."/>
            <person name="Lipzen A."/>
            <person name="Chen C."/>
            <person name="Yan M."/>
            <person name="Daum C."/>
            <person name="Ng V."/>
            <person name="Clum A."/>
            <person name="Steindorff A."/>
            <person name="Ohm R.A."/>
            <person name="Martin F."/>
            <person name="Silar P."/>
            <person name="Natvig D.O."/>
            <person name="Lalanne C."/>
            <person name="Gautier V."/>
            <person name="Ament-Velasquez S.L."/>
            <person name="Kruys A."/>
            <person name="Hutchinson M.I."/>
            <person name="Powell A.J."/>
            <person name="Barry K."/>
            <person name="Miller A.N."/>
            <person name="Grigoriev I.V."/>
            <person name="Debuchy R."/>
            <person name="Gladieux P."/>
            <person name="Hiltunen Thoren M."/>
            <person name="Johannesson H."/>
        </authorList>
    </citation>
    <scope>NUCLEOTIDE SEQUENCE</scope>
    <source>
        <strain evidence="2">PSN293</strain>
    </source>
</reference>
<keyword evidence="3" id="KW-1185">Reference proteome</keyword>
<evidence type="ECO:0000256" key="1">
    <source>
        <dbReference type="SAM" id="MobiDB-lite"/>
    </source>
</evidence>
<dbReference type="AlphaFoldDB" id="A0AAN7B701"/>
<feature type="compositionally biased region" description="Polar residues" evidence="1">
    <location>
        <begin position="235"/>
        <end position="244"/>
    </location>
</feature>
<evidence type="ECO:0000313" key="2">
    <source>
        <dbReference type="EMBL" id="KAK4213173.1"/>
    </source>
</evidence>
<accession>A0AAN7B701</accession>
<proteinExistence type="predicted"/>
<gene>
    <name evidence="2" type="ORF">QBC37DRAFT_400792</name>
</gene>
<reference evidence="2" key="2">
    <citation type="submission" date="2023-05" db="EMBL/GenBank/DDBJ databases">
        <authorList>
            <consortium name="Lawrence Berkeley National Laboratory"/>
            <person name="Steindorff A."/>
            <person name="Hensen N."/>
            <person name="Bonometti L."/>
            <person name="Westerberg I."/>
            <person name="Brannstrom I.O."/>
            <person name="Guillou S."/>
            <person name="Cros-Aarteil S."/>
            <person name="Calhoun S."/>
            <person name="Haridas S."/>
            <person name="Kuo A."/>
            <person name="Mondo S."/>
            <person name="Pangilinan J."/>
            <person name="Riley R."/>
            <person name="Labutti K."/>
            <person name="Andreopoulos B."/>
            <person name="Lipzen A."/>
            <person name="Chen C."/>
            <person name="Yanf M."/>
            <person name="Daum C."/>
            <person name="Ng V."/>
            <person name="Clum A."/>
            <person name="Ohm R."/>
            <person name="Martin F."/>
            <person name="Silar P."/>
            <person name="Natvig D."/>
            <person name="Lalanne C."/>
            <person name="Gautier V."/>
            <person name="Ament-Velasquez S.L."/>
            <person name="Kruys A."/>
            <person name="Hutchinson M.I."/>
            <person name="Powell A.J."/>
            <person name="Barry K."/>
            <person name="Miller A.N."/>
            <person name="Grigoriev I.V."/>
            <person name="Debuchy R."/>
            <person name="Gladieux P."/>
            <person name="Thoren M.H."/>
            <person name="Johannesson H."/>
        </authorList>
    </citation>
    <scope>NUCLEOTIDE SEQUENCE</scope>
    <source>
        <strain evidence="2">PSN293</strain>
    </source>
</reference>
<dbReference type="Proteomes" id="UP001301769">
    <property type="component" value="Unassembled WGS sequence"/>
</dbReference>
<dbReference type="EMBL" id="MU858113">
    <property type="protein sequence ID" value="KAK4213173.1"/>
    <property type="molecule type" value="Genomic_DNA"/>
</dbReference>
<sequence length="328" mass="35562">MKHIKNRPESNVVERHKEAPPATTFAWSTPTEIHEMNRVVDERQTATQQHRIAIQIDMISIQVDYIEQHFHDILRIPQSAANWFENKRLTIGTVHQPYGCATSPLKAQWLDRTGPGETAKTLTRNAGAASPWDESRTMNRNDAKALELLASQSSQTQASSENSLKNNAVIKGQTVEFFKWISMPGGHMQASVLIAAGRRKAERAAQCLLSGPRGQAIRSNGSGAALGMNGPGRINPTTGRGESATTSVPRTVRPTPSCPATPHRDDGHRAARGHQGGGAVGREGIRGKPQGRATPRVRPRVAQTQPGSAKQGPGLNSNVEFPAPSREK</sequence>
<organism evidence="2 3">
    <name type="scientific">Rhypophila decipiens</name>
    <dbReference type="NCBI Taxonomy" id="261697"/>
    <lineage>
        <taxon>Eukaryota</taxon>
        <taxon>Fungi</taxon>
        <taxon>Dikarya</taxon>
        <taxon>Ascomycota</taxon>
        <taxon>Pezizomycotina</taxon>
        <taxon>Sordariomycetes</taxon>
        <taxon>Sordariomycetidae</taxon>
        <taxon>Sordariales</taxon>
        <taxon>Naviculisporaceae</taxon>
        <taxon>Rhypophila</taxon>
    </lineage>
</organism>
<feature type="region of interest" description="Disordered" evidence="1">
    <location>
        <begin position="1"/>
        <end position="21"/>
    </location>
</feature>
<protein>
    <submittedName>
        <fullName evidence="2">Uncharacterized protein</fullName>
    </submittedName>
</protein>
<feature type="region of interest" description="Disordered" evidence="1">
    <location>
        <begin position="112"/>
        <end position="138"/>
    </location>
</feature>
<evidence type="ECO:0000313" key="3">
    <source>
        <dbReference type="Proteomes" id="UP001301769"/>
    </source>
</evidence>
<comment type="caution">
    <text evidence="2">The sequence shown here is derived from an EMBL/GenBank/DDBJ whole genome shotgun (WGS) entry which is preliminary data.</text>
</comment>
<feature type="compositionally biased region" description="Low complexity" evidence="1">
    <location>
        <begin position="245"/>
        <end position="255"/>
    </location>
</feature>
<feature type="compositionally biased region" description="Polar residues" evidence="1">
    <location>
        <begin position="302"/>
        <end position="319"/>
    </location>
</feature>
<feature type="region of interest" description="Disordered" evidence="1">
    <location>
        <begin position="218"/>
        <end position="328"/>
    </location>
</feature>
<feature type="compositionally biased region" description="Basic and acidic residues" evidence="1">
    <location>
        <begin position="1"/>
        <end position="19"/>
    </location>
</feature>